<evidence type="ECO:0000313" key="6">
    <source>
        <dbReference type="Proteomes" id="UP000186955"/>
    </source>
</evidence>
<gene>
    <name evidence="5" type="ORF">PENSUB_3963</name>
</gene>
<dbReference type="Proteomes" id="UP000186955">
    <property type="component" value="Unassembled WGS sequence"/>
</dbReference>
<dbReference type="Pfam" id="PF12796">
    <property type="entry name" value="Ank_2"/>
    <property type="match status" value="1"/>
</dbReference>
<keyword evidence="1" id="KW-0677">Repeat</keyword>
<comment type="caution">
    <text evidence="5">The sequence shown here is derived from an EMBL/GenBank/DDBJ whole genome shotgun (WGS) entry which is preliminary data.</text>
</comment>
<keyword evidence="6" id="KW-1185">Reference proteome</keyword>
<organism evidence="5 6">
    <name type="scientific">Penicillium subrubescens</name>
    <dbReference type="NCBI Taxonomy" id="1316194"/>
    <lineage>
        <taxon>Eukaryota</taxon>
        <taxon>Fungi</taxon>
        <taxon>Dikarya</taxon>
        <taxon>Ascomycota</taxon>
        <taxon>Pezizomycotina</taxon>
        <taxon>Eurotiomycetes</taxon>
        <taxon>Eurotiomycetidae</taxon>
        <taxon>Eurotiales</taxon>
        <taxon>Aspergillaceae</taxon>
        <taxon>Penicillium</taxon>
    </lineage>
</organism>
<dbReference type="PROSITE" id="PS50088">
    <property type="entry name" value="ANK_REPEAT"/>
    <property type="match status" value="1"/>
</dbReference>
<feature type="compositionally biased region" description="Low complexity" evidence="4">
    <location>
        <begin position="197"/>
        <end position="210"/>
    </location>
</feature>
<feature type="region of interest" description="Disordered" evidence="4">
    <location>
        <begin position="187"/>
        <end position="210"/>
    </location>
</feature>
<sequence>MRLTSLPNEILQTIADNLEKDSEINQFILTSREIYSRLNDWFYRRNIRQGGWALFDAAYNGRVDTAKRLLRLSADSNAKGTHHDHPRSPVRTVLGIAVWSEHYEIVKLLLAYAADPNDPDSRGRTPLFYAVEKENVLIVKLLLEWGANVNVYDFGDPPQCPLDWALALEDDQGVVELLLGAGADKRLENSDLCTPDSPWSVSSGSSFEKE</sequence>
<dbReference type="PROSITE" id="PS50297">
    <property type="entry name" value="ANK_REP_REGION"/>
    <property type="match status" value="1"/>
</dbReference>
<name>A0A1Q5UDU7_9EURO</name>
<accession>A0A1Q5UDU7</accession>
<dbReference type="SMART" id="SM00248">
    <property type="entry name" value="ANK"/>
    <property type="match status" value="3"/>
</dbReference>
<evidence type="ECO:0000256" key="2">
    <source>
        <dbReference type="ARBA" id="ARBA00023043"/>
    </source>
</evidence>
<proteinExistence type="predicted"/>
<protein>
    <submittedName>
        <fullName evidence="5">Uncharacterized protein</fullName>
    </submittedName>
</protein>
<dbReference type="InterPro" id="IPR002110">
    <property type="entry name" value="Ankyrin_rpt"/>
</dbReference>
<dbReference type="AlphaFoldDB" id="A0A1Q5UDU7"/>
<keyword evidence="2 3" id="KW-0040">ANK repeat</keyword>
<feature type="repeat" description="ANK" evidence="3">
    <location>
        <begin position="122"/>
        <end position="154"/>
    </location>
</feature>
<dbReference type="OrthoDB" id="4772757at2759"/>
<reference evidence="5 6" key="1">
    <citation type="submission" date="2016-10" db="EMBL/GenBank/DDBJ databases">
        <title>Genome sequence of the ascomycete fungus Penicillium subrubescens.</title>
        <authorList>
            <person name="De Vries R.P."/>
            <person name="Peng M."/>
            <person name="Dilokpimol A."/>
            <person name="Hilden K."/>
            <person name="Makela M.R."/>
            <person name="Grigoriev I."/>
            <person name="Riley R."/>
            <person name="Granchi Z."/>
        </authorList>
    </citation>
    <scope>NUCLEOTIDE SEQUENCE [LARGE SCALE GENOMIC DNA]</scope>
    <source>
        <strain evidence="5 6">CBS 132785</strain>
    </source>
</reference>
<dbReference type="Gene3D" id="1.25.40.20">
    <property type="entry name" value="Ankyrin repeat-containing domain"/>
    <property type="match status" value="1"/>
</dbReference>
<evidence type="ECO:0000256" key="4">
    <source>
        <dbReference type="SAM" id="MobiDB-lite"/>
    </source>
</evidence>
<dbReference type="SUPFAM" id="SSF48403">
    <property type="entry name" value="Ankyrin repeat"/>
    <property type="match status" value="1"/>
</dbReference>
<dbReference type="EMBL" id="MNBE01000313">
    <property type="protein sequence ID" value="OKP10660.1"/>
    <property type="molecule type" value="Genomic_DNA"/>
</dbReference>
<dbReference type="InterPro" id="IPR036770">
    <property type="entry name" value="Ankyrin_rpt-contain_sf"/>
</dbReference>
<dbReference type="STRING" id="1316194.A0A1Q5UDU7"/>
<evidence type="ECO:0000256" key="1">
    <source>
        <dbReference type="ARBA" id="ARBA00022737"/>
    </source>
</evidence>
<dbReference type="PANTHER" id="PTHR24171">
    <property type="entry name" value="ANKYRIN REPEAT DOMAIN-CONTAINING PROTEIN 39-RELATED"/>
    <property type="match status" value="1"/>
</dbReference>
<evidence type="ECO:0000313" key="5">
    <source>
        <dbReference type="EMBL" id="OKP10660.1"/>
    </source>
</evidence>
<evidence type="ECO:0000256" key="3">
    <source>
        <dbReference type="PROSITE-ProRule" id="PRU00023"/>
    </source>
</evidence>